<gene>
    <name evidence="9" type="ORF">EQM06_04875</name>
</gene>
<organism evidence="9 10">
    <name type="scientific">Aminipila luticellarii</name>
    <dbReference type="NCBI Taxonomy" id="2507160"/>
    <lineage>
        <taxon>Bacteria</taxon>
        <taxon>Bacillati</taxon>
        <taxon>Bacillota</taxon>
        <taxon>Clostridia</taxon>
        <taxon>Peptostreptococcales</taxon>
        <taxon>Anaerovoracaceae</taxon>
        <taxon>Aminipila</taxon>
    </lineage>
</organism>
<keyword evidence="5 6" id="KW-0411">Iron-sulfur</keyword>
<dbReference type="InterPro" id="IPR022946">
    <property type="entry name" value="UPF0313"/>
</dbReference>
<evidence type="ECO:0000256" key="3">
    <source>
        <dbReference type="ARBA" id="ARBA00022723"/>
    </source>
</evidence>
<dbReference type="GO" id="GO:0003824">
    <property type="term" value="F:catalytic activity"/>
    <property type="evidence" value="ECO:0007669"/>
    <property type="project" value="InterPro"/>
</dbReference>
<feature type="binding site" evidence="6">
    <location>
        <position position="314"/>
    </location>
    <ligand>
        <name>[4Fe-4S] cluster</name>
        <dbReference type="ChEBI" id="CHEBI:49883"/>
        <note>4Fe-4S-S-AdoMet</note>
    </ligand>
</feature>
<comment type="cofactor">
    <cofactor evidence="6">
        <name>[4Fe-4S] cluster</name>
        <dbReference type="ChEBI" id="CHEBI:49883"/>
    </cofactor>
    <text evidence="6">Binds 1 [4Fe-4S] cluster. The cluster is coordinated with 3 cysteines and an exchangeable S-adenosyl-L-methionine.</text>
</comment>
<dbReference type="InterPro" id="IPR013704">
    <property type="entry name" value="UPF0313_N"/>
</dbReference>
<dbReference type="SFLD" id="SFLDG01069">
    <property type="entry name" value="UPF0313"/>
    <property type="match status" value="1"/>
</dbReference>
<dbReference type="PROSITE" id="PS51918">
    <property type="entry name" value="RADICAL_SAM"/>
    <property type="match status" value="1"/>
</dbReference>
<evidence type="ECO:0000256" key="5">
    <source>
        <dbReference type="ARBA" id="ARBA00023014"/>
    </source>
</evidence>
<dbReference type="OrthoDB" id="9803479at2"/>
<keyword evidence="2 6" id="KW-0949">S-adenosyl-L-methionine</keyword>
<dbReference type="PANTHER" id="PTHR32331:SF0">
    <property type="entry name" value="UPF0313 PROTEIN YGIQ"/>
    <property type="match status" value="1"/>
</dbReference>
<dbReference type="Gene3D" id="3.80.30.20">
    <property type="entry name" value="tm_1862 like domain"/>
    <property type="match status" value="1"/>
</dbReference>
<feature type="compositionally biased region" description="Basic and acidic residues" evidence="7">
    <location>
        <begin position="599"/>
        <end position="613"/>
    </location>
</feature>
<dbReference type="AlphaFoldDB" id="A0A410PUP4"/>
<evidence type="ECO:0000313" key="10">
    <source>
        <dbReference type="Proteomes" id="UP000287601"/>
    </source>
</evidence>
<evidence type="ECO:0000256" key="7">
    <source>
        <dbReference type="SAM" id="MobiDB-lite"/>
    </source>
</evidence>
<dbReference type="Pfam" id="PF08497">
    <property type="entry name" value="Radical_SAM_N"/>
    <property type="match status" value="1"/>
</dbReference>
<feature type="domain" description="Radical SAM core" evidence="8">
    <location>
        <begin position="293"/>
        <end position="564"/>
    </location>
</feature>
<reference evidence="9 10" key="1">
    <citation type="submission" date="2019-01" db="EMBL/GenBank/DDBJ databases">
        <title>Draft genomes of a novel of Aminipila strains.</title>
        <authorList>
            <person name="Ma S."/>
        </authorList>
    </citation>
    <scope>NUCLEOTIDE SEQUENCE [LARGE SCALE GENOMIC DNA]</scope>
    <source>
        <strain evidence="10">JN-39</strain>
    </source>
</reference>
<proteinExistence type="inferred from homology"/>
<dbReference type="GO" id="GO:0051539">
    <property type="term" value="F:4 iron, 4 sulfur cluster binding"/>
    <property type="evidence" value="ECO:0007669"/>
    <property type="project" value="UniProtKB-KW"/>
</dbReference>
<evidence type="ECO:0000256" key="6">
    <source>
        <dbReference type="HAMAP-Rule" id="MF_01251"/>
    </source>
</evidence>
<dbReference type="Proteomes" id="UP000287601">
    <property type="component" value="Chromosome"/>
</dbReference>
<dbReference type="KEGG" id="amij:EQM06_04875"/>
<accession>A0A410PUP4</accession>
<dbReference type="GO" id="GO:0005506">
    <property type="term" value="F:iron ion binding"/>
    <property type="evidence" value="ECO:0007669"/>
    <property type="project" value="UniProtKB-UniRule"/>
</dbReference>
<dbReference type="RefSeq" id="WP_128745258.1">
    <property type="nucleotide sequence ID" value="NZ_CP035281.1"/>
</dbReference>
<dbReference type="SMART" id="SM00729">
    <property type="entry name" value="Elp3"/>
    <property type="match status" value="1"/>
</dbReference>
<dbReference type="SUPFAM" id="SSF102114">
    <property type="entry name" value="Radical SAM enzymes"/>
    <property type="match status" value="1"/>
</dbReference>
<sequence>MGFLPITKEECEARGWSQPDFVLITGDGYIDHPSFGTAIISRLLENRGYKVAVLAQPDWNSKKDFMRFGRPRLGFLVNAGNVDSMVNHYSVFKHKRRTDAYSPGGEAGKRPNRAVIVYSNRAREAYKDVPIIIGGLEASLRRLGHYDYWDDKVRRSVLLDAKADILVYGMGERAVVEIAEALDSGIEAKDIGWIRGTCVKAREIYMDEDTVLLPSFESIVASKKAYAESFALQYKNNDFITAKRLVEQYAEGLYVVQNPPQPPLETLELDDVYGLPYEGTYHPSYEEAGGIPAIKEVEFSIISSRGCFGGCAFCALTYHQGRQVRGRSKESIVKEGRRLAALPGFKGYIHDVGGPTANFRGPACKKQLTRGGCTHKDCLYPAPCSQLEVDHKEYLEILRALRSIEGVKKVFIRSGVRFDYVMADKSDEFLRELCKYHVSGTLKVAPEHISDRVLSYMHKPNKRVFEEFSSKYKKINEQLGLKQYLIPYLISSHPGSTLKDAVELAEFLSDNGFVPDQVQDFYPTPGTLATCMYYTELDPLTMERVYVAKTMEEKKMQRALIHFNKPENRELVRAALVKTGREDLFGKLLRGSGRTQNPYKKEPPLRNQKEKTRSSGNRGGQPLKKSNKRRS</sequence>
<dbReference type="SFLD" id="SFLDS00029">
    <property type="entry name" value="Radical_SAM"/>
    <property type="match status" value="1"/>
</dbReference>
<dbReference type="Pfam" id="PF11842">
    <property type="entry name" value="DUF3362"/>
    <property type="match status" value="1"/>
</dbReference>
<dbReference type="EMBL" id="CP035281">
    <property type="protein sequence ID" value="QAT42608.1"/>
    <property type="molecule type" value="Genomic_DNA"/>
</dbReference>
<feature type="binding site" evidence="6">
    <location>
        <position position="311"/>
    </location>
    <ligand>
        <name>[4Fe-4S] cluster</name>
        <dbReference type="ChEBI" id="CHEBI:49883"/>
        <note>4Fe-4S-S-AdoMet</note>
    </ligand>
</feature>
<dbReference type="NCBIfam" id="TIGR03904">
    <property type="entry name" value="SAM_YgiQ"/>
    <property type="match status" value="1"/>
</dbReference>
<comment type="similarity">
    <text evidence="6">Belongs to the UPF0313 family.</text>
</comment>
<dbReference type="InterPro" id="IPR058240">
    <property type="entry name" value="rSAM_sf"/>
</dbReference>
<dbReference type="Pfam" id="PF04055">
    <property type="entry name" value="Radical_SAM"/>
    <property type="match status" value="1"/>
</dbReference>
<keyword evidence="3 6" id="KW-0479">Metal-binding</keyword>
<dbReference type="InterPro" id="IPR024560">
    <property type="entry name" value="UPF0313_C"/>
</dbReference>
<evidence type="ECO:0000259" key="8">
    <source>
        <dbReference type="PROSITE" id="PS51918"/>
    </source>
</evidence>
<keyword evidence="1 6" id="KW-0004">4Fe-4S</keyword>
<feature type="binding site" evidence="6">
    <location>
        <position position="307"/>
    </location>
    <ligand>
        <name>[4Fe-4S] cluster</name>
        <dbReference type="ChEBI" id="CHEBI:49883"/>
        <note>4Fe-4S-S-AdoMet</note>
    </ligand>
</feature>
<evidence type="ECO:0000256" key="4">
    <source>
        <dbReference type="ARBA" id="ARBA00023004"/>
    </source>
</evidence>
<evidence type="ECO:0000256" key="1">
    <source>
        <dbReference type="ARBA" id="ARBA00022485"/>
    </source>
</evidence>
<dbReference type="InterPro" id="IPR023404">
    <property type="entry name" value="rSAM_horseshoe"/>
</dbReference>
<evidence type="ECO:0000256" key="2">
    <source>
        <dbReference type="ARBA" id="ARBA00022691"/>
    </source>
</evidence>
<feature type="region of interest" description="Disordered" evidence="7">
    <location>
        <begin position="588"/>
        <end position="631"/>
    </location>
</feature>
<keyword evidence="4 6" id="KW-0408">Iron</keyword>
<dbReference type="PANTHER" id="PTHR32331">
    <property type="entry name" value="UPF0313 PROTEIN YGIQ"/>
    <property type="match status" value="1"/>
</dbReference>
<evidence type="ECO:0000313" key="9">
    <source>
        <dbReference type="EMBL" id="QAT42608.1"/>
    </source>
</evidence>
<dbReference type="InterPro" id="IPR006638">
    <property type="entry name" value="Elp3/MiaA/NifB-like_rSAM"/>
</dbReference>
<protein>
    <submittedName>
        <fullName evidence="9">YgiQ family radical SAM protein</fullName>
    </submittedName>
</protein>
<dbReference type="InterPro" id="IPR007197">
    <property type="entry name" value="rSAM"/>
</dbReference>
<dbReference type="HAMAP" id="MF_01251">
    <property type="entry name" value="UPF0313"/>
    <property type="match status" value="1"/>
</dbReference>
<name>A0A410PUP4_9FIRM</name>
<dbReference type="SFLD" id="SFLDG01082">
    <property type="entry name" value="B12-binding_domain_containing"/>
    <property type="match status" value="1"/>
</dbReference>
<keyword evidence="10" id="KW-1185">Reference proteome</keyword>